<dbReference type="Pfam" id="PF07841">
    <property type="entry name" value="DM4_12"/>
    <property type="match status" value="1"/>
</dbReference>
<protein>
    <submittedName>
        <fullName evidence="2">Uncharacterized protein</fullName>
    </submittedName>
</protein>
<dbReference type="SMART" id="SM00718">
    <property type="entry name" value="DM4_12"/>
    <property type="match status" value="1"/>
</dbReference>
<reference evidence="2" key="1">
    <citation type="journal article" date="2020" name="G3 (Bethesda)">
        <title>High-Quality Assemblies for Three Invasive Social Wasps from the &lt;i&gt;Vespula&lt;/i&gt; Genus.</title>
        <authorList>
            <person name="Harrop T.W.R."/>
            <person name="Guhlin J."/>
            <person name="McLaughlin G.M."/>
            <person name="Permina E."/>
            <person name="Stockwell P."/>
            <person name="Gilligan J."/>
            <person name="Le Lec M.F."/>
            <person name="Gruber M.A.M."/>
            <person name="Quinn O."/>
            <person name="Lovegrove M."/>
            <person name="Duncan E.J."/>
            <person name="Remnant E.J."/>
            <person name="Van Eeckhoven J."/>
            <person name="Graham B."/>
            <person name="Knapp R.A."/>
            <person name="Langford K.W."/>
            <person name="Kronenberg Z."/>
            <person name="Press M.O."/>
            <person name="Eacker S.M."/>
            <person name="Wilson-Rankin E.E."/>
            <person name="Purcell J."/>
            <person name="Lester P.J."/>
            <person name="Dearden P.K."/>
        </authorList>
    </citation>
    <scope>NUCLEOTIDE SEQUENCE</scope>
    <source>
        <strain evidence="2">Volc-1</strain>
    </source>
</reference>
<organism evidence="2 3">
    <name type="scientific">Vespula pensylvanica</name>
    <name type="common">Western yellow jacket</name>
    <name type="synonym">Wasp</name>
    <dbReference type="NCBI Taxonomy" id="30213"/>
    <lineage>
        <taxon>Eukaryota</taxon>
        <taxon>Metazoa</taxon>
        <taxon>Ecdysozoa</taxon>
        <taxon>Arthropoda</taxon>
        <taxon>Hexapoda</taxon>
        <taxon>Insecta</taxon>
        <taxon>Pterygota</taxon>
        <taxon>Neoptera</taxon>
        <taxon>Endopterygota</taxon>
        <taxon>Hymenoptera</taxon>
        <taxon>Apocrita</taxon>
        <taxon>Aculeata</taxon>
        <taxon>Vespoidea</taxon>
        <taxon>Vespidae</taxon>
        <taxon>Vespinae</taxon>
        <taxon>Vespula</taxon>
    </lineage>
</organism>
<dbReference type="PANTHER" id="PTHR21398">
    <property type="entry name" value="AGAP007094-PA"/>
    <property type="match status" value="1"/>
</dbReference>
<sequence>MSLPVIRILCLTFNLLLTCSSKSSNSEIAETLHRPIRSLSFPEASTMGRSNSFQIFLAIAVPLEDPQKSISLSYFFEASYNLPSNLSYFEPWSAKASGGERKRRSSIDRTTIYRVLESKFKSSGYLGRECLLKTICENSEYPLRHNGVIGDIFHVLFTKPGTNCFSPTTSRHEKLPRDIVEAELVGRNGSCSKYQPQCPVGLFDLIGVLV</sequence>
<dbReference type="PANTHER" id="PTHR21398:SF22">
    <property type="entry name" value="IP12060P-RELATED"/>
    <property type="match status" value="1"/>
</dbReference>
<keyword evidence="3" id="KW-1185">Reference proteome</keyword>
<proteinExistence type="predicted"/>
<accession>A0A834NLQ0</accession>
<name>A0A834NLQ0_VESPE</name>
<dbReference type="EMBL" id="JACSDY010000012">
    <property type="protein sequence ID" value="KAF7412774.1"/>
    <property type="molecule type" value="Genomic_DNA"/>
</dbReference>
<feature type="signal peptide" evidence="1">
    <location>
        <begin position="1"/>
        <end position="21"/>
    </location>
</feature>
<dbReference type="AlphaFoldDB" id="A0A834NLQ0"/>
<evidence type="ECO:0000256" key="1">
    <source>
        <dbReference type="SAM" id="SignalP"/>
    </source>
</evidence>
<keyword evidence="1" id="KW-0732">Signal</keyword>
<feature type="chain" id="PRO_5032549362" evidence="1">
    <location>
        <begin position="22"/>
        <end position="210"/>
    </location>
</feature>
<evidence type="ECO:0000313" key="3">
    <source>
        <dbReference type="Proteomes" id="UP000600918"/>
    </source>
</evidence>
<gene>
    <name evidence="2" type="ORF">H0235_012625</name>
</gene>
<comment type="caution">
    <text evidence="2">The sequence shown here is derived from an EMBL/GenBank/DDBJ whole genome shotgun (WGS) entry which is preliminary data.</text>
</comment>
<dbReference type="Proteomes" id="UP000600918">
    <property type="component" value="Unassembled WGS sequence"/>
</dbReference>
<dbReference type="InterPro" id="IPR006631">
    <property type="entry name" value="DM4_12"/>
</dbReference>
<evidence type="ECO:0000313" key="2">
    <source>
        <dbReference type="EMBL" id="KAF7412774.1"/>
    </source>
</evidence>